<dbReference type="InterPro" id="IPR000757">
    <property type="entry name" value="Beta-glucanase-like"/>
</dbReference>
<feature type="compositionally biased region" description="Low complexity" evidence="1">
    <location>
        <begin position="233"/>
        <end position="253"/>
    </location>
</feature>
<sequence length="458" mass="49470">MTPIRDFHLTTFLLLTLIFSSLPHHDIALVTAVTAASTGVQIDTIATNNNNNNKCTTFLTIGPTSTYFTHHRFYDFRNIIIDDSSTIPAGVPEMTSNPNITANEDATSANSDADTDTGHLTTMVTSANNVYIETETEAAAHGSAGSGKDRNTNTDRNGNKNTTHLTLRTTRLQTFQTAAEIDSTMKKYLFLSVRFAARIRGGWYTASGSDNTTSASGDDGRGACAGMFTYHPTNSTSSNNNDNGKSNGNNNDTTVEESDIEILASDPSNSVHFTNQPSRDSAGNAVLGATMNVTIPSSTTTKGKGKNITPFDRSRWNVYRMDWMRDRTAWYINGVSVANISVNVPRRPMGIVVNMWSDGGLWSGEMDVGQEVVLQIRWIEVAFNTSSNSGYEIASDYVGSEGALGRMNREGKGGEVICVIGEGDAGRTRSGGVRRGKGVVRVKLIMLVVIGTVMVGYF</sequence>
<dbReference type="PANTHER" id="PTHR38121">
    <property type="entry name" value="GH16 DOMAIN-CONTAINING PROTEIN"/>
    <property type="match status" value="1"/>
</dbReference>
<feature type="chain" id="PRO_5017674191" description="GH16 domain-containing protein" evidence="2">
    <location>
        <begin position="29"/>
        <end position="458"/>
    </location>
</feature>
<accession>A0A3E2HDR5</accession>
<organism evidence="4 5">
    <name type="scientific">Scytalidium lignicola</name>
    <name type="common">Hyphomycete</name>
    <dbReference type="NCBI Taxonomy" id="5539"/>
    <lineage>
        <taxon>Eukaryota</taxon>
        <taxon>Fungi</taxon>
        <taxon>Dikarya</taxon>
        <taxon>Ascomycota</taxon>
        <taxon>Pezizomycotina</taxon>
        <taxon>Leotiomycetes</taxon>
        <taxon>Leotiomycetes incertae sedis</taxon>
        <taxon>Scytalidium</taxon>
    </lineage>
</organism>
<feature type="non-terminal residue" evidence="4">
    <location>
        <position position="458"/>
    </location>
</feature>
<feature type="non-terminal residue" evidence="4">
    <location>
        <position position="1"/>
    </location>
</feature>
<name>A0A3E2HDR5_SCYLI</name>
<keyword evidence="2" id="KW-0732">Signal</keyword>
<dbReference type="OrthoDB" id="4388755at2759"/>
<dbReference type="STRING" id="5539.A0A3E2HDR5"/>
<dbReference type="CDD" id="cd00413">
    <property type="entry name" value="Glyco_hydrolase_16"/>
    <property type="match status" value="1"/>
</dbReference>
<dbReference type="InterPro" id="IPR013320">
    <property type="entry name" value="ConA-like_dom_sf"/>
</dbReference>
<feature type="signal peptide" evidence="2">
    <location>
        <begin position="1"/>
        <end position="28"/>
    </location>
</feature>
<proteinExistence type="predicted"/>
<evidence type="ECO:0000259" key="3">
    <source>
        <dbReference type="PROSITE" id="PS51762"/>
    </source>
</evidence>
<evidence type="ECO:0000256" key="2">
    <source>
        <dbReference type="SAM" id="SignalP"/>
    </source>
</evidence>
<dbReference type="Gene3D" id="2.60.120.200">
    <property type="match status" value="1"/>
</dbReference>
<dbReference type="GO" id="GO:0005975">
    <property type="term" value="P:carbohydrate metabolic process"/>
    <property type="evidence" value="ECO:0007669"/>
    <property type="project" value="InterPro"/>
</dbReference>
<dbReference type="OMA" id="WNNTELM"/>
<evidence type="ECO:0000313" key="4">
    <source>
        <dbReference type="EMBL" id="RFU31540.1"/>
    </source>
</evidence>
<dbReference type="EMBL" id="NCSJ02000074">
    <property type="protein sequence ID" value="RFU31540.1"/>
    <property type="molecule type" value="Genomic_DNA"/>
</dbReference>
<comment type="caution">
    <text evidence="4">The sequence shown here is derived from an EMBL/GenBank/DDBJ whole genome shotgun (WGS) entry which is preliminary data.</text>
</comment>
<feature type="domain" description="GH16" evidence="3">
    <location>
        <begin position="74"/>
        <end position="387"/>
    </location>
</feature>
<dbReference type="Proteomes" id="UP000258309">
    <property type="component" value="Unassembled WGS sequence"/>
</dbReference>
<evidence type="ECO:0000256" key="1">
    <source>
        <dbReference type="SAM" id="MobiDB-lite"/>
    </source>
</evidence>
<feature type="region of interest" description="Disordered" evidence="1">
    <location>
        <begin position="137"/>
        <end position="163"/>
    </location>
</feature>
<reference evidence="4 5" key="1">
    <citation type="submission" date="2018-05" db="EMBL/GenBank/DDBJ databases">
        <title>Draft genome sequence of Scytalidium lignicola DSM 105466, a ubiquitous saprotrophic fungus.</title>
        <authorList>
            <person name="Buettner E."/>
            <person name="Gebauer A.M."/>
            <person name="Hofrichter M."/>
            <person name="Liers C."/>
            <person name="Kellner H."/>
        </authorList>
    </citation>
    <scope>NUCLEOTIDE SEQUENCE [LARGE SCALE GENOMIC DNA]</scope>
    <source>
        <strain evidence="4 5">DSM 105466</strain>
    </source>
</reference>
<gene>
    <name evidence="4" type="ORF">B7463_g4837</name>
</gene>
<dbReference type="SUPFAM" id="SSF49899">
    <property type="entry name" value="Concanavalin A-like lectins/glucanases"/>
    <property type="match status" value="1"/>
</dbReference>
<feature type="region of interest" description="Disordered" evidence="1">
    <location>
        <begin position="228"/>
        <end position="253"/>
    </location>
</feature>
<protein>
    <recommendedName>
        <fullName evidence="3">GH16 domain-containing protein</fullName>
    </recommendedName>
</protein>
<keyword evidence="5" id="KW-1185">Reference proteome</keyword>
<dbReference type="AlphaFoldDB" id="A0A3E2HDR5"/>
<dbReference type="PANTHER" id="PTHR38121:SF4">
    <property type="entry name" value="GH16 DOMAIN-CONTAINING PROTEIN-RELATED"/>
    <property type="match status" value="1"/>
</dbReference>
<dbReference type="GO" id="GO:0004553">
    <property type="term" value="F:hydrolase activity, hydrolyzing O-glycosyl compounds"/>
    <property type="evidence" value="ECO:0007669"/>
    <property type="project" value="InterPro"/>
</dbReference>
<dbReference type="PROSITE" id="PS51762">
    <property type="entry name" value="GH16_2"/>
    <property type="match status" value="1"/>
</dbReference>
<evidence type="ECO:0000313" key="5">
    <source>
        <dbReference type="Proteomes" id="UP000258309"/>
    </source>
</evidence>